<dbReference type="EMBL" id="CP019646">
    <property type="protein sequence ID" value="AQQ72431.1"/>
    <property type="molecule type" value="Genomic_DNA"/>
</dbReference>
<dbReference type="InterPro" id="IPR024607">
    <property type="entry name" value="Sulfatase_CS"/>
</dbReference>
<dbReference type="PROSITE" id="PS00149">
    <property type="entry name" value="SULFATASE_2"/>
    <property type="match status" value="1"/>
</dbReference>
<dbReference type="EC" id="3.1.6.1" evidence="6"/>
<evidence type="ECO:0000256" key="2">
    <source>
        <dbReference type="ARBA" id="ARBA00022729"/>
    </source>
</evidence>
<sequence length="479" mass="54923">MSEHFSSLNRRNFLVSSGICLASLCAGCAGIDRFKNSKEKKNIIFIFTDDQRWDAIGYANPVLHTPNLDRFSAQGLRFNNAFITLPVCSPARATAVTGRYTKANGVTTYHNPMDEQEVGFARYFNEAGYLTGHVGKWHIPEKGPRAFEFQIVRQLGNGAPYWNPSVLEDGKRRQYEGYSTDYCAEQTIDIIKTSQQQEKPFCIWLCTQAPHDRSVDKGGNWLSDETKAIYNEQRLSQLPVPPNINDDLSGKPPYLKTFRARRNIMNKGPMTDERYRDRQGYFGQITEMDKSLGKLFSALDEMNLRENTYVIFMSDNGLFLGEHGLMSKALHYEESIRVPMFAVGPGIPKGYEDSMVTNADIAPTILDLAGISVPGNMHGESLKKTLLRQKPLNREYVLFELPDYNEMLETNPAYTIRSKRWKYIQTFENGKDKPYTFEELYDLENDPYEMSNLIKGFKDKKLLNKLRAELEKQRARYSK</sequence>
<proteinExistence type="inferred from homology"/>
<dbReference type="Gene3D" id="3.40.720.10">
    <property type="entry name" value="Alkaline Phosphatase, subunit A"/>
    <property type="match status" value="1"/>
</dbReference>
<evidence type="ECO:0000313" key="7">
    <source>
        <dbReference type="Proteomes" id="UP000188181"/>
    </source>
</evidence>
<dbReference type="PANTHER" id="PTHR43108:SF8">
    <property type="entry name" value="SD21168P"/>
    <property type="match status" value="1"/>
</dbReference>
<gene>
    <name evidence="6" type="ORF">SMSP2_02815</name>
</gene>
<reference evidence="7" key="1">
    <citation type="submission" date="2017-02" db="EMBL/GenBank/DDBJ databases">
        <title>Comparative genomics and description of representatives of a novel lineage of planctomycetes thriving in anoxic sediments.</title>
        <authorList>
            <person name="Spring S."/>
            <person name="Bunk B."/>
            <person name="Sproer C."/>
        </authorList>
    </citation>
    <scope>NUCLEOTIDE SEQUENCE [LARGE SCALE GENOMIC DNA]</scope>
    <source>
        <strain evidence="7">SM-Chi-D1</strain>
    </source>
</reference>
<dbReference type="RefSeq" id="WP_146684621.1">
    <property type="nucleotide sequence ID" value="NZ_CP019646.1"/>
</dbReference>
<keyword evidence="7" id="KW-1185">Reference proteome</keyword>
<evidence type="ECO:0000313" key="6">
    <source>
        <dbReference type="EMBL" id="AQQ72431.1"/>
    </source>
</evidence>
<dbReference type="AlphaFoldDB" id="A0A1Q2MIB7"/>
<dbReference type="InterPro" id="IPR017850">
    <property type="entry name" value="Alkaline_phosphatase_core_sf"/>
</dbReference>
<accession>A0A1Q2MIB7</accession>
<keyword evidence="4" id="KW-0325">Glycoprotein</keyword>
<comment type="similarity">
    <text evidence="1">Belongs to the sulfatase family.</text>
</comment>
<evidence type="ECO:0000259" key="5">
    <source>
        <dbReference type="Pfam" id="PF00884"/>
    </source>
</evidence>
<evidence type="ECO:0000256" key="3">
    <source>
        <dbReference type="ARBA" id="ARBA00022801"/>
    </source>
</evidence>
<dbReference type="InterPro" id="IPR000917">
    <property type="entry name" value="Sulfatase_N"/>
</dbReference>
<evidence type="ECO:0000256" key="1">
    <source>
        <dbReference type="ARBA" id="ARBA00008779"/>
    </source>
</evidence>
<dbReference type="SUPFAM" id="SSF53649">
    <property type="entry name" value="Alkaline phosphatase-like"/>
    <property type="match status" value="1"/>
</dbReference>
<keyword evidence="3 6" id="KW-0378">Hydrolase</keyword>
<dbReference type="OrthoDB" id="9758853at2"/>
<protein>
    <submittedName>
        <fullName evidence="6">Arylsulfatase</fullName>
        <ecNumber evidence="6">3.1.6.1</ecNumber>
    </submittedName>
</protein>
<dbReference type="Pfam" id="PF00884">
    <property type="entry name" value="Sulfatase"/>
    <property type="match status" value="1"/>
</dbReference>
<organism evidence="6 7">
    <name type="scientific">Limihaloglobus sulfuriphilus</name>
    <dbReference type="NCBI Taxonomy" id="1851148"/>
    <lineage>
        <taxon>Bacteria</taxon>
        <taxon>Pseudomonadati</taxon>
        <taxon>Planctomycetota</taxon>
        <taxon>Phycisphaerae</taxon>
        <taxon>Sedimentisphaerales</taxon>
        <taxon>Sedimentisphaeraceae</taxon>
        <taxon>Limihaloglobus</taxon>
    </lineage>
</organism>
<dbReference type="STRING" id="1851148.SMSP2_02815"/>
<dbReference type="Proteomes" id="UP000188181">
    <property type="component" value="Chromosome"/>
</dbReference>
<dbReference type="KEGG" id="pbas:SMSP2_02815"/>
<dbReference type="GO" id="GO:0004065">
    <property type="term" value="F:arylsulfatase activity"/>
    <property type="evidence" value="ECO:0007669"/>
    <property type="project" value="UniProtKB-EC"/>
</dbReference>
<name>A0A1Q2MIB7_9BACT</name>
<evidence type="ECO:0000256" key="4">
    <source>
        <dbReference type="ARBA" id="ARBA00023180"/>
    </source>
</evidence>
<dbReference type="PANTHER" id="PTHR43108">
    <property type="entry name" value="N-ACETYLGLUCOSAMINE-6-SULFATASE FAMILY MEMBER"/>
    <property type="match status" value="1"/>
</dbReference>
<keyword evidence="2" id="KW-0732">Signal</keyword>
<feature type="domain" description="Sulfatase N-terminal" evidence="5">
    <location>
        <begin position="41"/>
        <end position="371"/>
    </location>
</feature>